<keyword evidence="1 2" id="KW-0963">Cytoplasm</keyword>
<evidence type="ECO:0000259" key="3">
    <source>
        <dbReference type="PROSITE" id="PS50177"/>
    </source>
</evidence>
<dbReference type="InterPro" id="IPR002075">
    <property type="entry name" value="NTF2_dom"/>
</dbReference>
<keyword evidence="2" id="KW-0813">Transport</keyword>
<dbReference type="eggNOG" id="KOG2104">
    <property type="taxonomic scope" value="Eukaryota"/>
</dbReference>
<evidence type="ECO:0000313" key="5">
    <source>
        <dbReference type="Proteomes" id="UP000002009"/>
    </source>
</evidence>
<dbReference type="GeneID" id="8250390"/>
<organism evidence="4 5">
    <name type="scientific">Micromonas commoda (strain RCC299 / NOUM17 / CCMP2709)</name>
    <name type="common">Picoplanktonic green alga</name>
    <dbReference type="NCBI Taxonomy" id="296587"/>
    <lineage>
        <taxon>Eukaryota</taxon>
        <taxon>Viridiplantae</taxon>
        <taxon>Chlorophyta</taxon>
        <taxon>Mamiellophyceae</taxon>
        <taxon>Mamiellales</taxon>
        <taxon>Mamiellaceae</taxon>
        <taxon>Micromonas</taxon>
    </lineage>
</organism>
<dbReference type="AlphaFoldDB" id="C1FD52"/>
<dbReference type="GO" id="GO:0005635">
    <property type="term" value="C:nuclear envelope"/>
    <property type="evidence" value="ECO:0007669"/>
    <property type="project" value="UniProtKB-ARBA"/>
</dbReference>
<accession>C1FD52</accession>
<evidence type="ECO:0000256" key="2">
    <source>
        <dbReference type="RuleBase" id="RU369002"/>
    </source>
</evidence>
<sequence length="134" mass="14793">MESQSSVCANFEQVGQAFASHYYNVFDSNRGQLGQLYKDEVSMLNFEHSVGRPGQFKGTAAILQKLQSLPQQVKHQVITIDCQPTPGGGVLVMICGNLLVDTEIPQKFSQVFQLLPTGSGSYYIFNDIFRVNVG</sequence>
<evidence type="ECO:0000256" key="1">
    <source>
        <dbReference type="ARBA" id="ARBA00022490"/>
    </source>
</evidence>
<dbReference type="CDD" id="cd00780">
    <property type="entry name" value="NTF2"/>
    <property type="match status" value="1"/>
</dbReference>
<gene>
    <name evidence="4" type="primary">Ntf2</name>
    <name evidence="4" type="ORF">MICPUN_54905</name>
</gene>
<keyword evidence="2" id="KW-0539">Nucleus</keyword>
<dbReference type="Gene3D" id="3.10.450.50">
    <property type="match status" value="1"/>
</dbReference>
<dbReference type="SUPFAM" id="SSF54427">
    <property type="entry name" value="NTF2-like"/>
    <property type="match status" value="1"/>
</dbReference>
<dbReference type="Proteomes" id="UP000002009">
    <property type="component" value="Chromosome 1"/>
</dbReference>
<reference evidence="4 5" key="1">
    <citation type="journal article" date="2009" name="Science">
        <title>Green evolution and dynamic adaptations revealed by genomes of the marine picoeukaryotes Micromonas.</title>
        <authorList>
            <person name="Worden A.Z."/>
            <person name="Lee J.H."/>
            <person name="Mock T."/>
            <person name="Rouze P."/>
            <person name="Simmons M.P."/>
            <person name="Aerts A.L."/>
            <person name="Allen A.E."/>
            <person name="Cuvelier M.L."/>
            <person name="Derelle E."/>
            <person name="Everett M.V."/>
            <person name="Foulon E."/>
            <person name="Grimwood J."/>
            <person name="Gundlach H."/>
            <person name="Henrissat B."/>
            <person name="Napoli C."/>
            <person name="McDonald S.M."/>
            <person name="Parker M.S."/>
            <person name="Rombauts S."/>
            <person name="Salamov A."/>
            <person name="Von Dassow P."/>
            <person name="Badger J.H."/>
            <person name="Coutinho P.M."/>
            <person name="Demir E."/>
            <person name="Dubchak I."/>
            <person name="Gentemann C."/>
            <person name="Eikrem W."/>
            <person name="Gready J.E."/>
            <person name="John U."/>
            <person name="Lanier W."/>
            <person name="Lindquist E.A."/>
            <person name="Lucas S."/>
            <person name="Mayer K.F."/>
            <person name="Moreau H."/>
            <person name="Not F."/>
            <person name="Otillar R."/>
            <person name="Panaud O."/>
            <person name="Pangilinan J."/>
            <person name="Paulsen I."/>
            <person name="Piegu B."/>
            <person name="Poliakov A."/>
            <person name="Robbens S."/>
            <person name="Schmutz J."/>
            <person name="Toulza E."/>
            <person name="Wyss T."/>
            <person name="Zelensky A."/>
            <person name="Zhou K."/>
            <person name="Armbrust E.V."/>
            <person name="Bhattacharya D."/>
            <person name="Goodenough U.W."/>
            <person name="Van de Peer Y."/>
            <person name="Grigoriev I.V."/>
        </authorList>
    </citation>
    <scope>NUCLEOTIDE SEQUENCE [LARGE SCALE GENOMIC DNA]</scope>
    <source>
        <strain evidence="5">RCC299 / NOUM17</strain>
    </source>
</reference>
<comment type="subcellular location">
    <subcellularLocation>
        <location evidence="2">Cytoplasm</location>
    </subcellularLocation>
    <subcellularLocation>
        <location evidence="2">Nucleus</location>
    </subcellularLocation>
</comment>
<dbReference type="PANTHER" id="PTHR12612">
    <property type="entry name" value="NUCLEAR TRANSPORT FACTOR 2"/>
    <property type="match status" value="1"/>
</dbReference>
<protein>
    <recommendedName>
        <fullName evidence="2">NTF2-related export protein</fullName>
    </recommendedName>
</protein>
<proteinExistence type="predicted"/>
<dbReference type="RefSeq" id="XP_002507075.1">
    <property type="nucleotide sequence ID" value="XM_002507029.1"/>
</dbReference>
<keyword evidence="2" id="KW-0653">Protein transport</keyword>
<dbReference type="InterPro" id="IPR032710">
    <property type="entry name" value="NTF2-like_dom_sf"/>
</dbReference>
<dbReference type="EMBL" id="CP001574">
    <property type="protein sequence ID" value="ACO68333.1"/>
    <property type="molecule type" value="Genomic_DNA"/>
</dbReference>
<dbReference type="STRING" id="296587.C1FD52"/>
<dbReference type="PROSITE" id="PS50177">
    <property type="entry name" value="NTF2_DOMAIN"/>
    <property type="match status" value="1"/>
</dbReference>
<dbReference type="GO" id="GO:0006606">
    <property type="term" value="P:protein import into nucleus"/>
    <property type="evidence" value="ECO:0007669"/>
    <property type="project" value="UniProtKB-ARBA"/>
</dbReference>
<name>C1FD52_MICCC</name>
<keyword evidence="5" id="KW-1185">Reference proteome</keyword>
<dbReference type="InterPro" id="IPR018222">
    <property type="entry name" value="Nuclear_transport_factor_2_euk"/>
</dbReference>
<evidence type="ECO:0000313" key="4">
    <source>
        <dbReference type="EMBL" id="ACO68333.1"/>
    </source>
</evidence>
<dbReference type="GO" id="GO:0005737">
    <property type="term" value="C:cytoplasm"/>
    <property type="evidence" value="ECO:0007669"/>
    <property type="project" value="UniProtKB-SubCell"/>
</dbReference>
<dbReference type="FunFam" id="3.10.450.50:FF:000005">
    <property type="entry name" value="Nuclear transport factor 2"/>
    <property type="match status" value="1"/>
</dbReference>
<dbReference type="OrthoDB" id="6507044at2759"/>
<feature type="domain" description="NTF2" evidence="3">
    <location>
        <begin position="14"/>
        <end position="131"/>
    </location>
</feature>
<dbReference type="Pfam" id="PF02136">
    <property type="entry name" value="NTF2"/>
    <property type="match status" value="1"/>
</dbReference>
<dbReference type="InterPro" id="IPR045875">
    <property type="entry name" value="NTF2"/>
</dbReference>
<dbReference type="KEGG" id="mis:MICPUN_54905"/>
<comment type="function">
    <text evidence="2">Has a role in nuclear-cytoplasmic transport of proteins and mRNAs.</text>
</comment>
<dbReference type="InParanoid" id="C1FD52"/>
<dbReference type="FunCoup" id="C1FD52">
    <property type="interactions" value="2038"/>
</dbReference>
<dbReference type="OMA" id="QFVEYYY"/>
<dbReference type="GO" id="GO:0051028">
    <property type="term" value="P:mRNA transport"/>
    <property type="evidence" value="ECO:0007669"/>
    <property type="project" value="UniProtKB-UniRule"/>
</dbReference>